<evidence type="ECO:0008006" key="3">
    <source>
        <dbReference type="Google" id="ProtNLM"/>
    </source>
</evidence>
<accession>A0A7X2IIU6</accession>
<dbReference type="Gene3D" id="3.40.50.1220">
    <property type="entry name" value="TPP-binding domain"/>
    <property type="match status" value="1"/>
</dbReference>
<dbReference type="SUPFAM" id="SSF52467">
    <property type="entry name" value="DHS-like NAD/FAD-binding domain"/>
    <property type="match status" value="1"/>
</dbReference>
<keyword evidence="2" id="KW-1185">Reference proteome</keyword>
<protein>
    <recommendedName>
        <fullName evidence="3">SIR2-like domain-containing protein</fullName>
    </recommendedName>
</protein>
<sequence length="1271" mass="144397">MQFVANGPDVPEALLQAHEDGRVVFFCGAGISYPAGLPLFKGLVRDIYDRLGLTMHALEQSAFNKDQYDLTLDLLEHRHRGGRLAVRRELANALKPNLRRPGATATHESLLHLARDREGALRLLTTNFDRIFELLAKRLKLPHQTYSAPMLPIPKSSRWDGLVYLHGLQPSKADDAALHRLVVTSGDFGLAYLTERWAARFVTDLFRNYVVCFVGYSINDPVLRYMMDALAADRMLGEQSPQAYAFGACKPGAEATSADDWRAKSVEPILYTTPVNAKGHEDHSALPKTLQAWARTYRAGALGKESIVTAHALTNPSENTQQDDFVGRMLWALSDPRGLAAKCFAEMQPAPPITWLEAFSDKRFRHGDLARFGVPAHATEDEQLRFSLISRPAAYQYAPWMALGGYPRPQSNFDPIMRHLANWITRYLNDPHCLLWLLEQGPAPHPTLAWIISQSLNEQVRHLSNGNDAELESVLAHSPNAIASPVMRTLWEIYLSGRIKHRSNDVDMYDWVERFKREGLTAMLRSQLRELLSPRVEIRKSWRGIAMEEHLGDRGRVKQSIDWELTLVADQVHHQVRELHELQLLAPALPTLIVDLQQLLSEALHLMVELGDANAYSDRSYWDLPSVSAHDQNSDFRTWVVMIELLRDAWIEIGKVDVTRATGIAQEWFKQPFACFKRLALFAASHDHVIVPSEWVGWLLSDNRRWLWVAETMRECMRLLVLQGAKLRLKDQADLESAILEGPPRELFRDDTSADTWSALVTHSTWIHLAKLESSGLILGTSAKQRLNQLSAENPHFRLASDQSDEFSHWSGSTWDGIDKLYREPNPAPATRQRLIDWLRQQLDTDSTSYETSWPERCRTRLYRCTSALKLLAEENVWPSMHWREALQAWSDDTLAFRSWNYLSAVMLSMPDATIAVIARAAARWLRGAAASIEPGNASLLTLCARVLAVAHENTFDQDEPLNQAINHPVGQVTEALVTYWFKHDPQDNTGLPLEIEPFFSKLADTSFPQFRHGRVILASRLIALYRVDQAWTVRHLLPNFDWELDKEEARAAWSGFMWSARLYAPLLAAFKKQLLATTKHFAELGKHRHRFAAYMTYAALDPIEDYSTQEFQEALCSLPEDGLHQVVQTLAQAQEAAGERRVEFWRSRLRPFWQRIWPKDRHFTSSEISSALARICVAAGDEFPNAVHTVSDWFVHTEGWGHAVRTLHKSGLDTRFPAESLAMLSAIVSEKSWPLPDLRDALHAIRSAAPSLEKDAGFVRLNEYMRSRGT</sequence>
<dbReference type="RefSeq" id="WP_154371077.1">
    <property type="nucleotide sequence ID" value="NZ_WKJJ01000001.1"/>
</dbReference>
<dbReference type="EMBL" id="WKJJ01000001">
    <property type="protein sequence ID" value="MRV70615.1"/>
    <property type="molecule type" value="Genomic_DNA"/>
</dbReference>
<dbReference type="NCBIfam" id="NF041818">
    <property type="entry name" value="Dsr1"/>
    <property type="match status" value="1"/>
</dbReference>
<comment type="caution">
    <text evidence="1">The sequence shown here is derived from an EMBL/GenBank/DDBJ whole genome shotgun (WGS) entry which is preliminary data.</text>
</comment>
<reference evidence="1 2" key="1">
    <citation type="submission" date="2019-11" db="EMBL/GenBank/DDBJ databases">
        <title>Novel species isolated from a subtropical stream in China.</title>
        <authorList>
            <person name="Lu H."/>
        </authorList>
    </citation>
    <scope>NUCLEOTIDE SEQUENCE [LARGE SCALE GENOMIC DNA]</scope>
    <source>
        <strain evidence="1 2">FT92W</strain>
    </source>
</reference>
<name>A0A7X2IIU6_9BURK</name>
<organism evidence="1 2">
    <name type="scientific">Pseudoduganella rivuli</name>
    <dbReference type="NCBI Taxonomy" id="2666085"/>
    <lineage>
        <taxon>Bacteria</taxon>
        <taxon>Pseudomonadati</taxon>
        <taxon>Pseudomonadota</taxon>
        <taxon>Betaproteobacteria</taxon>
        <taxon>Burkholderiales</taxon>
        <taxon>Oxalobacteraceae</taxon>
        <taxon>Telluria group</taxon>
        <taxon>Pseudoduganella</taxon>
    </lineage>
</organism>
<dbReference type="Pfam" id="PF13289">
    <property type="entry name" value="SIR2_2"/>
    <property type="match status" value="1"/>
</dbReference>
<gene>
    <name evidence="1" type="ORF">GJ700_02630</name>
</gene>
<proteinExistence type="predicted"/>
<evidence type="ECO:0000313" key="2">
    <source>
        <dbReference type="Proteomes" id="UP000446768"/>
    </source>
</evidence>
<evidence type="ECO:0000313" key="1">
    <source>
        <dbReference type="EMBL" id="MRV70615.1"/>
    </source>
</evidence>
<dbReference type="AlphaFoldDB" id="A0A7X2IIU6"/>
<dbReference type="InterPro" id="IPR029035">
    <property type="entry name" value="DHS-like_NAD/FAD-binding_dom"/>
</dbReference>
<dbReference type="Proteomes" id="UP000446768">
    <property type="component" value="Unassembled WGS sequence"/>
</dbReference>